<dbReference type="InterPro" id="IPR036013">
    <property type="entry name" value="Band_7/SPFH_dom_sf"/>
</dbReference>
<reference evidence="9 10" key="1">
    <citation type="submission" date="2019-07" db="EMBL/GenBank/DDBJ databases">
        <title>Genomic Encyclopedia of Type Strains, Phase IV (KMG-IV): sequencing the most valuable type-strain genomes for metagenomic binning, comparative biology and taxonomic classification.</title>
        <authorList>
            <person name="Goeker M."/>
        </authorList>
    </citation>
    <scope>NUCLEOTIDE SEQUENCE [LARGE SCALE GENOMIC DNA]</scope>
    <source>
        <strain evidence="9 10">SS015</strain>
    </source>
</reference>
<evidence type="ECO:0000259" key="8">
    <source>
        <dbReference type="SMART" id="SM00244"/>
    </source>
</evidence>
<keyword evidence="5 6" id="KW-0472">Membrane</keyword>
<comment type="similarity">
    <text evidence="2 6">Belongs to the band 7/mec-2 family. HflK subfamily.</text>
</comment>
<keyword evidence="4 6" id="KW-1133">Transmembrane helix</keyword>
<evidence type="ECO:0000256" key="1">
    <source>
        <dbReference type="ARBA" id="ARBA00004167"/>
    </source>
</evidence>
<feature type="transmembrane region" description="Helical" evidence="6">
    <location>
        <begin position="38"/>
        <end position="57"/>
    </location>
</feature>
<keyword evidence="10" id="KW-1185">Reference proteome</keyword>
<protein>
    <recommendedName>
        <fullName evidence="6">Protein HflK</fullName>
    </recommendedName>
</protein>
<evidence type="ECO:0000256" key="4">
    <source>
        <dbReference type="ARBA" id="ARBA00022989"/>
    </source>
</evidence>
<proteinExistence type="inferred from homology"/>
<dbReference type="InterPro" id="IPR010201">
    <property type="entry name" value="HflK"/>
</dbReference>
<comment type="subunit">
    <text evidence="6">HflC and HflK may interact to form a multimeric complex.</text>
</comment>
<dbReference type="EMBL" id="VNIB01000009">
    <property type="protein sequence ID" value="TYO97629.1"/>
    <property type="molecule type" value="Genomic_DNA"/>
</dbReference>
<feature type="coiled-coil region" evidence="7">
    <location>
        <begin position="227"/>
        <end position="269"/>
    </location>
</feature>
<evidence type="ECO:0000256" key="2">
    <source>
        <dbReference type="ARBA" id="ARBA00006971"/>
    </source>
</evidence>
<dbReference type="Pfam" id="PF01145">
    <property type="entry name" value="Band_7"/>
    <property type="match status" value="1"/>
</dbReference>
<comment type="subcellular location">
    <subcellularLocation>
        <location evidence="1">Membrane</location>
        <topology evidence="1">Single-pass membrane protein</topology>
    </subcellularLocation>
</comment>
<comment type="function">
    <text evidence="6">HflC and HflK could encode or regulate a protease.</text>
</comment>
<dbReference type="SMART" id="SM00244">
    <property type="entry name" value="PHB"/>
    <property type="match status" value="1"/>
</dbReference>
<dbReference type="PANTHER" id="PTHR43327">
    <property type="entry name" value="STOMATIN-LIKE PROTEIN 2, MITOCHONDRIAL"/>
    <property type="match status" value="1"/>
</dbReference>
<keyword evidence="3 6" id="KW-0812">Transmembrane</keyword>
<dbReference type="CDD" id="cd03404">
    <property type="entry name" value="SPFH_HflK"/>
    <property type="match status" value="1"/>
</dbReference>
<dbReference type="GO" id="GO:0006508">
    <property type="term" value="P:proteolysis"/>
    <property type="evidence" value="ECO:0007669"/>
    <property type="project" value="UniProtKB-KW"/>
</dbReference>
<dbReference type="InterPro" id="IPR050710">
    <property type="entry name" value="Band7/mec-2_domain"/>
</dbReference>
<evidence type="ECO:0000256" key="3">
    <source>
        <dbReference type="ARBA" id="ARBA00022692"/>
    </source>
</evidence>
<dbReference type="Gene3D" id="3.30.479.30">
    <property type="entry name" value="Band 7 domain"/>
    <property type="match status" value="1"/>
</dbReference>
<evidence type="ECO:0000313" key="10">
    <source>
        <dbReference type="Proteomes" id="UP000324159"/>
    </source>
</evidence>
<dbReference type="InterPro" id="IPR001107">
    <property type="entry name" value="Band_7"/>
</dbReference>
<evidence type="ECO:0000313" key="9">
    <source>
        <dbReference type="EMBL" id="TYO97629.1"/>
    </source>
</evidence>
<evidence type="ECO:0000256" key="7">
    <source>
        <dbReference type="SAM" id="Coils"/>
    </source>
</evidence>
<comment type="caution">
    <text evidence="9">The sequence shown here is derived from an EMBL/GenBank/DDBJ whole genome shotgun (WGS) entry which is preliminary data.</text>
</comment>
<evidence type="ECO:0000256" key="6">
    <source>
        <dbReference type="RuleBase" id="RU364113"/>
    </source>
</evidence>
<dbReference type="RefSeq" id="WP_187426741.1">
    <property type="nucleotide sequence ID" value="NZ_VNIB01000009.1"/>
</dbReference>
<keyword evidence="9" id="KW-0378">Hydrolase</keyword>
<gene>
    <name evidence="9" type="ORF">EDC39_10932</name>
</gene>
<evidence type="ECO:0000256" key="5">
    <source>
        <dbReference type="ARBA" id="ARBA00023136"/>
    </source>
</evidence>
<dbReference type="PANTHER" id="PTHR43327:SF2">
    <property type="entry name" value="MODULATOR OF FTSH PROTEASE HFLK"/>
    <property type="match status" value="1"/>
</dbReference>
<keyword evidence="9" id="KW-0645">Protease</keyword>
<dbReference type="SUPFAM" id="SSF117892">
    <property type="entry name" value="Band 7/SPFH domain"/>
    <property type="match status" value="1"/>
</dbReference>
<organism evidence="9 10">
    <name type="scientific">Geothermobacter ehrlichii</name>
    <dbReference type="NCBI Taxonomy" id="213224"/>
    <lineage>
        <taxon>Bacteria</taxon>
        <taxon>Pseudomonadati</taxon>
        <taxon>Thermodesulfobacteriota</taxon>
        <taxon>Desulfuromonadia</taxon>
        <taxon>Desulfuromonadales</taxon>
        <taxon>Geothermobacteraceae</taxon>
        <taxon>Geothermobacter</taxon>
    </lineage>
</organism>
<name>A0A5D3WJ03_9BACT</name>
<accession>A0A5D3WJ03</accession>
<dbReference type="GO" id="GO:0016020">
    <property type="term" value="C:membrane"/>
    <property type="evidence" value="ECO:0007669"/>
    <property type="project" value="UniProtKB-SubCell"/>
</dbReference>
<sequence>MRDWGNGPSSEELEKKIVDFANKVKKKMQGGRFKPSRGLLLVALIIILGFGVLGSFYEVNTEETAVILRFGKFAGFSGSGLHFKLPFGIDRIYTVPTGRVLKEEFGFRTVKPGVRTSYTKKGLEEESLTLTGDLNVSDVEWIVQYQIADPFKFVFRISRPVETIRDISEAMVRKAVGNSNVSKVLTTERAELAGEIEADLQKILNEYDIGVRIVTVKFQDVTPPDPVKAAFNEVNEAEQQKESLIFQAREQYNREVPKARGEAKKLIQEAKGYATERINRARGEADRFLSILTEYRKAPEVTRRRMYLETLEEVLPRLDEVYILDEQGGAILPLLQLRGEKGGAGK</sequence>
<dbReference type="AlphaFoldDB" id="A0A5D3WJ03"/>
<dbReference type="Proteomes" id="UP000324159">
    <property type="component" value="Unassembled WGS sequence"/>
</dbReference>
<keyword evidence="7" id="KW-0175">Coiled coil</keyword>
<dbReference type="NCBIfam" id="TIGR01933">
    <property type="entry name" value="hflK"/>
    <property type="match status" value="1"/>
</dbReference>
<feature type="domain" description="Band 7" evidence="8">
    <location>
        <begin position="54"/>
        <end position="235"/>
    </location>
</feature>
<dbReference type="GO" id="GO:0008233">
    <property type="term" value="F:peptidase activity"/>
    <property type="evidence" value="ECO:0007669"/>
    <property type="project" value="UniProtKB-KW"/>
</dbReference>